<dbReference type="AlphaFoldDB" id="A4BH24"/>
<name>A4BH24_9GAMM</name>
<dbReference type="GO" id="GO:0003700">
    <property type="term" value="F:DNA-binding transcription factor activity"/>
    <property type="evidence" value="ECO:0007669"/>
    <property type="project" value="InterPro"/>
</dbReference>
<dbReference type="InterPro" id="IPR000835">
    <property type="entry name" value="HTH_MarR-typ"/>
</dbReference>
<dbReference type="HOGENOM" id="CLU_120349_1_1_6"/>
<sequence>MNGLRMSDSRENFIELMGRIHQHDGQSRIHGRLFGLLLMEKKGLSLQQMADRLQVSKASVSTNARHLKEKGLIRLTSSPGDRQDYYELVSSPYDQMYDLIRKDMLDMAGQIAEAREQLEGEDSVIIERVERLEEFYRISAEVLGDIANKLRK</sequence>
<keyword evidence="2" id="KW-0238">DNA-binding</keyword>
<keyword evidence="1" id="KW-0805">Transcription regulation</keyword>
<dbReference type="Proteomes" id="UP000005953">
    <property type="component" value="Unassembled WGS sequence"/>
</dbReference>
<feature type="domain" description="HTH marR-type" evidence="4">
    <location>
        <begin position="29"/>
        <end position="83"/>
    </location>
</feature>
<protein>
    <submittedName>
        <fullName evidence="5">Predicted transcription regulator, MarR family protein</fullName>
    </submittedName>
</protein>
<evidence type="ECO:0000259" key="4">
    <source>
        <dbReference type="Pfam" id="PF12802"/>
    </source>
</evidence>
<comment type="caution">
    <text evidence="5">The sequence shown here is derived from an EMBL/GenBank/DDBJ whole genome shotgun (WGS) entry which is preliminary data.</text>
</comment>
<accession>A4BH24</accession>
<dbReference type="InterPro" id="IPR036388">
    <property type="entry name" value="WH-like_DNA-bd_sf"/>
</dbReference>
<proteinExistence type="predicted"/>
<organism evidence="5 6">
    <name type="scientific">Reinekea blandensis MED297</name>
    <dbReference type="NCBI Taxonomy" id="314283"/>
    <lineage>
        <taxon>Bacteria</taxon>
        <taxon>Pseudomonadati</taxon>
        <taxon>Pseudomonadota</taxon>
        <taxon>Gammaproteobacteria</taxon>
        <taxon>Oceanospirillales</taxon>
        <taxon>Saccharospirillaceae</taxon>
        <taxon>Reinekea</taxon>
    </lineage>
</organism>
<evidence type="ECO:0000313" key="5">
    <source>
        <dbReference type="EMBL" id="EAR08523.1"/>
    </source>
</evidence>
<dbReference type="PANTHER" id="PTHR38465">
    <property type="entry name" value="HTH-TYPE TRANSCRIPTIONAL REGULATOR MJ1563-RELATED"/>
    <property type="match status" value="1"/>
</dbReference>
<evidence type="ECO:0000256" key="2">
    <source>
        <dbReference type="ARBA" id="ARBA00023125"/>
    </source>
</evidence>
<dbReference type="Gene3D" id="1.10.10.10">
    <property type="entry name" value="Winged helix-like DNA-binding domain superfamily/Winged helix DNA-binding domain"/>
    <property type="match status" value="1"/>
</dbReference>
<keyword evidence="6" id="KW-1185">Reference proteome</keyword>
<dbReference type="SUPFAM" id="SSF46785">
    <property type="entry name" value="Winged helix' DNA-binding domain"/>
    <property type="match status" value="1"/>
</dbReference>
<evidence type="ECO:0000313" key="6">
    <source>
        <dbReference type="Proteomes" id="UP000005953"/>
    </source>
</evidence>
<keyword evidence="3" id="KW-0804">Transcription</keyword>
<gene>
    <name evidence="5" type="ORF">MED297_14915</name>
</gene>
<dbReference type="InterPro" id="IPR052362">
    <property type="entry name" value="HTH-GbsR_regulator"/>
</dbReference>
<evidence type="ECO:0000256" key="1">
    <source>
        <dbReference type="ARBA" id="ARBA00023015"/>
    </source>
</evidence>
<dbReference type="PANTHER" id="PTHR38465:SF1">
    <property type="entry name" value="HTH-TYPE TRANSCRIPTIONAL REGULATOR MJ1563-RELATED"/>
    <property type="match status" value="1"/>
</dbReference>
<reference evidence="5 6" key="1">
    <citation type="submission" date="2006-02" db="EMBL/GenBank/DDBJ databases">
        <authorList>
            <person name="Pinhassi J."/>
            <person name="Pedros-Alio C."/>
            <person name="Ferriera S."/>
            <person name="Johnson J."/>
            <person name="Kravitz S."/>
            <person name="Halpern A."/>
            <person name="Remington K."/>
            <person name="Beeson K."/>
            <person name="Tran B."/>
            <person name="Rogers Y.-H."/>
            <person name="Friedman R."/>
            <person name="Venter J.C."/>
        </authorList>
    </citation>
    <scope>NUCLEOTIDE SEQUENCE [LARGE SCALE GENOMIC DNA]</scope>
    <source>
        <strain evidence="5 6">MED297</strain>
    </source>
</reference>
<evidence type="ECO:0000256" key="3">
    <source>
        <dbReference type="ARBA" id="ARBA00023163"/>
    </source>
</evidence>
<dbReference type="InterPro" id="IPR036390">
    <property type="entry name" value="WH_DNA-bd_sf"/>
</dbReference>
<dbReference type="STRING" id="314283.MED297_14915"/>
<dbReference type="GO" id="GO:0003677">
    <property type="term" value="F:DNA binding"/>
    <property type="evidence" value="ECO:0007669"/>
    <property type="project" value="UniProtKB-KW"/>
</dbReference>
<dbReference type="EMBL" id="AAOE01000019">
    <property type="protein sequence ID" value="EAR08523.1"/>
    <property type="molecule type" value="Genomic_DNA"/>
</dbReference>
<dbReference type="Pfam" id="PF12802">
    <property type="entry name" value="MarR_2"/>
    <property type="match status" value="1"/>
</dbReference>